<keyword evidence="6" id="KW-0653">Protein transport</keyword>
<evidence type="ECO:0000256" key="3">
    <source>
        <dbReference type="ARBA" id="ARBA00022448"/>
    </source>
</evidence>
<organism evidence="10 11">
    <name type="scientific">Suillus plorans</name>
    <dbReference type="NCBI Taxonomy" id="116603"/>
    <lineage>
        <taxon>Eukaryota</taxon>
        <taxon>Fungi</taxon>
        <taxon>Dikarya</taxon>
        <taxon>Basidiomycota</taxon>
        <taxon>Agaricomycotina</taxon>
        <taxon>Agaricomycetes</taxon>
        <taxon>Agaricomycetidae</taxon>
        <taxon>Boletales</taxon>
        <taxon>Suillineae</taxon>
        <taxon>Suillaceae</taxon>
        <taxon>Suillus</taxon>
    </lineage>
</organism>
<dbReference type="RefSeq" id="XP_041162284.1">
    <property type="nucleotide sequence ID" value="XM_041302530.1"/>
</dbReference>
<name>A0A9P7IY50_9AGAM</name>
<comment type="caution">
    <text evidence="10">The sequence shown here is derived from an EMBL/GenBank/DDBJ whole genome shotgun (WGS) entry which is preliminary data.</text>
</comment>
<dbReference type="Proteomes" id="UP000719766">
    <property type="component" value="Unassembled WGS sequence"/>
</dbReference>
<dbReference type="InterPro" id="IPR004648">
    <property type="entry name" value="Oligpept_transpt"/>
</dbReference>
<dbReference type="GO" id="GO:0035673">
    <property type="term" value="F:oligopeptide transmembrane transporter activity"/>
    <property type="evidence" value="ECO:0007669"/>
    <property type="project" value="InterPro"/>
</dbReference>
<evidence type="ECO:0000256" key="8">
    <source>
        <dbReference type="ARBA" id="ARBA00023136"/>
    </source>
</evidence>
<keyword evidence="11" id="KW-1185">Reference proteome</keyword>
<evidence type="ECO:0000256" key="1">
    <source>
        <dbReference type="ARBA" id="ARBA00004141"/>
    </source>
</evidence>
<evidence type="ECO:0000256" key="7">
    <source>
        <dbReference type="ARBA" id="ARBA00022989"/>
    </source>
</evidence>
<keyword evidence="3" id="KW-0813">Transport</keyword>
<reference evidence="10" key="1">
    <citation type="journal article" date="2020" name="New Phytol.">
        <title>Comparative genomics reveals dynamic genome evolution in host specialist ectomycorrhizal fungi.</title>
        <authorList>
            <person name="Lofgren L.A."/>
            <person name="Nguyen N.H."/>
            <person name="Vilgalys R."/>
            <person name="Ruytinx J."/>
            <person name="Liao H.L."/>
            <person name="Branco S."/>
            <person name="Kuo A."/>
            <person name="LaButti K."/>
            <person name="Lipzen A."/>
            <person name="Andreopoulos W."/>
            <person name="Pangilinan J."/>
            <person name="Riley R."/>
            <person name="Hundley H."/>
            <person name="Na H."/>
            <person name="Barry K."/>
            <person name="Grigoriev I.V."/>
            <person name="Stajich J.E."/>
            <person name="Kennedy P.G."/>
        </authorList>
    </citation>
    <scope>NUCLEOTIDE SEQUENCE</scope>
    <source>
        <strain evidence="10">S12</strain>
    </source>
</reference>
<keyword evidence="7 9" id="KW-1133">Transmembrane helix</keyword>
<dbReference type="GO" id="GO:0016020">
    <property type="term" value="C:membrane"/>
    <property type="evidence" value="ECO:0007669"/>
    <property type="project" value="UniProtKB-SubCell"/>
</dbReference>
<comment type="similarity">
    <text evidence="2">Belongs to the oligopeptide OPT transporter family.</text>
</comment>
<dbReference type="InterPro" id="IPR004813">
    <property type="entry name" value="OPT"/>
</dbReference>
<sequence length="103" mass="11470">MGILTVDWSMISCIRNPLGTPWWSEANTAAALVICFWIITPIIYFTNTWFTTHLPISSYLTFDNTGLPYDAAQVVANASFNVAQYEAYSPVFMTATMAIVYGV</sequence>
<dbReference type="AlphaFoldDB" id="A0A9P7IY50"/>
<feature type="transmembrane region" description="Helical" evidence="9">
    <location>
        <begin position="29"/>
        <end position="50"/>
    </location>
</feature>
<dbReference type="Pfam" id="PF03169">
    <property type="entry name" value="OPT"/>
    <property type="match status" value="1"/>
</dbReference>
<dbReference type="GeneID" id="64596294"/>
<comment type="subcellular location">
    <subcellularLocation>
        <location evidence="1">Membrane</location>
        <topology evidence="1">Multi-pass membrane protein</topology>
    </subcellularLocation>
</comment>
<evidence type="ECO:0000256" key="2">
    <source>
        <dbReference type="ARBA" id="ARBA00008807"/>
    </source>
</evidence>
<keyword evidence="4 9" id="KW-0812">Transmembrane</keyword>
<proteinExistence type="inferred from homology"/>
<dbReference type="OrthoDB" id="2672441at2759"/>
<gene>
    <name evidence="10" type="ORF">HD556DRAFT_1357943</name>
</gene>
<evidence type="ECO:0000256" key="4">
    <source>
        <dbReference type="ARBA" id="ARBA00022692"/>
    </source>
</evidence>
<keyword evidence="8 9" id="KW-0472">Membrane</keyword>
<protein>
    <submittedName>
        <fullName evidence="10">OPT oligopeptide transporter protein-domain-containing protein</fullName>
    </submittedName>
</protein>
<keyword evidence="5" id="KW-0571">Peptide transport</keyword>
<dbReference type="GO" id="GO:0015031">
    <property type="term" value="P:protein transport"/>
    <property type="evidence" value="ECO:0007669"/>
    <property type="project" value="UniProtKB-KW"/>
</dbReference>
<accession>A0A9P7IY50</accession>
<dbReference type="PANTHER" id="PTHR22601">
    <property type="entry name" value="ISP4 LIKE PROTEIN"/>
    <property type="match status" value="1"/>
</dbReference>
<dbReference type="EMBL" id="JABBWE010000017">
    <property type="protein sequence ID" value="KAG1797013.1"/>
    <property type="molecule type" value="Genomic_DNA"/>
</dbReference>
<evidence type="ECO:0000256" key="6">
    <source>
        <dbReference type="ARBA" id="ARBA00022927"/>
    </source>
</evidence>
<evidence type="ECO:0000256" key="9">
    <source>
        <dbReference type="SAM" id="Phobius"/>
    </source>
</evidence>
<evidence type="ECO:0000256" key="5">
    <source>
        <dbReference type="ARBA" id="ARBA00022856"/>
    </source>
</evidence>
<evidence type="ECO:0000313" key="11">
    <source>
        <dbReference type="Proteomes" id="UP000719766"/>
    </source>
</evidence>
<evidence type="ECO:0000313" key="10">
    <source>
        <dbReference type="EMBL" id="KAG1797013.1"/>
    </source>
</evidence>